<evidence type="ECO:0000313" key="8">
    <source>
        <dbReference type="EMBL" id="SKA76603.1"/>
    </source>
</evidence>
<sequence>MAPRKKQNFETQLEKLQQIVQDLEKEDLPLEEGVTLFKDGVKLAKDCRRRLEQAKNEVSLLTEEGLKEFHTEKEHD</sequence>
<name>A0A1T4WH01_9BACT</name>
<evidence type="ECO:0000256" key="4">
    <source>
        <dbReference type="ARBA" id="ARBA00022801"/>
    </source>
</evidence>
<dbReference type="PIRSF" id="PIRSF006488">
    <property type="entry name" value="Exonuc_VII_S"/>
    <property type="match status" value="1"/>
</dbReference>
<comment type="catalytic activity">
    <reaction evidence="6">
        <text>Exonucleolytic cleavage in either 5'- to 3'- or 3'- to 5'-direction to yield nucleoside 5'-phosphates.</text>
        <dbReference type="EC" id="3.1.11.6"/>
    </reaction>
</comment>
<evidence type="ECO:0000256" key="2">
    <source>
        <dbReference type="ARBA" id="ARBA00022490"/>
    </source>
</evidence>
<comment type="similarity">
    <text evidence="1 6">Belongs to the XseB family.</text>
</comment>
<protein>
    <recommendedName>
        <fullName evidence="6">Exodeoxyribonuclease 7 small subunit</fullName>
        <ecNumber evidence="6">3.1.11.6</ecNumber>
    </recommendedName>
    <alternativeName>
        <fullName evidence="6">Exodeoxyribonuclease VII small subunit</fullName>
        <shortName evidence="6">Exonuclease VII small subunit</shortName>
    </alternativeName>
</protein>
<comment type="subcellular location">
    <subcellularLocation>
        <location evidence="6">Cytoplasm</location>
    </subcellularLocation>
</comment>
<feature type="coiled-coil region" evidence="7">
    <location>
        <begin position="6"/>
        <end position="64"/>
    </location>
</feature>
<dbReference type="AlphaFoldDB" id="A0A1T4WH01"/>
<evidence type="ECO:0000256" key="5">
    <source>
        <dbReference type="ARBA" id="ARBA00022839"/>
    </source>
</evidence>
<evidence type="ECO:0000256" key="6">
    <source>
        <dbReference type="HAMAP-Rule" id="MF_00337"/>
    </source>
</evidence>
<keyword evidence="5 6" id="KW-0269">Exonuclease</keyword>
<keyword evidence="4 6" id="KW-0378">Hydrolase</keyword>
<dbReference type="EMBL" id="FUYA01000007">
    <property type="protein sequence ID" value="SKA76603.1"/>
    <property type="molecule type" value="Genomic_DNA"/>
</dbReference>
<dbReference type="RefSeq" id="WP_078685546.1">
    <property type="nucleotide sequence ID" value="NZ_FUYA01000007.1"/>
</dbReference>
<dbReference type="GO" id="GO:0009318">
    <property type="term" value="C:exodeoxyribonuclease VII complex"/>
    <property type="evidence" value="ECO:0007669"/>
    <property type="project" value="UniProtKB-UniRule"/>
</dbReference>
<evidence type="ECO:0000256" key="1">
    <source>
        <dbReference type="ARBA" id="ARBA00009998"/>
    </source>
</evidence>
<evidence type="ECO:0000256" key="7">
    <source>
        <dbReference type="SAM" id="Coils"/>
    </source>
</evidence>
<dbReference type="SUPFAM" id="SSF116842">
    <property type="entry name" value="XseB-like"/>
    <property type="match status" value="1"/>
</dbReference>
<accession>A0A1T4WH01</accession>
<keyword evidence="9" id="KW-1185">Reference proteome</keyword>
<dbReference type="PANTHER" id="PTHR34137">
    <property type="entry name" value="EXODEOXYRIBONUCLEASE 7 SMALL SUBUNIT"/>
    <property type="match status" value="1"/>
</dbReference>
<organism evidence="8 9">
    <name type="scientific">Desulfobaculum bizertense DSM 18034</name>
    <dbReference type="NCBI Taxonomy" id="1121442"/>
    <lineage>
        <taxon>Bacteria</taxon>
        <taxon>Pseudomonadati</taxon>
        <taxon>Thermodesulfobacteriota</taxon>
        <taxon>Desulfovibrionia</taxon>
        <taxon>Desulfovibrionales</taxon>
        <taxon>Desulfovibrionaceae</taxon>
        <taxon>Desulfobaculum</taxon>
    </lineage>
</organism>
<keyword evidence="2 6" id="KW-0963">Cytoplasm</keyword>
<keyword evidence="7" id="KW-0175">Coiled coil</keyword>
<dbReference type="InterPro" id="IPR003761">
    <property type="entry name" value="Exonuc_VII_S"/>
</dbReference>
<proteinExistence type="inferred from homology"/>
<gene>
    <name evidence="6" type="primary">xseB</name>
    <name evidence="8" type="ORF">SAMN02745702_02272</name>
</gene>
<dbReference type="GO" id="GO:0008855">
    <property type="term" value="F:exodeoxyribonuclease VII activity"/>
    <property type="evidence" value="ECO:0007669"/>
    <property type="project" value="UniProtKB-UniRule"/>
</dbReference>
<comment type="function">
    <text evidence="6">Bidirectionally degrades single-stranded DNA into large acid-insoluble oligonucleotides, which are then degraded further into small acid-soluble oligonucleotides.</text>
</comment>
<dbReference type="Gene3D" id="1.10.287.1040">
    <property type="entry name" value="Exonuclease VII, small subunit"/>
    <property type="match status" value="1"/>
</dbReference>
<dbReference type="PANTHER" id="PTHR34137:SF1">
    <property type="entry name" value="EXODEOXYRIBONUCLEASE 7 SMALL SUBUNIT"/>
    <property type="match status" value="1"/>
</dbReference>
<dbReference type="Proteomes" id="UP000189733">
    <property type="component" value="Unassembled WGS sequence"/>
</dbReference>
<dbReference type="InterPro" id="IPR037004">
    <property type="entry name" value="Exonuc_VII_ssu_sf"/>
</dbReference>
<dbReference type="OrthoDB" id="5340035at2"/>
<dbReference type="HAMAP" id="MF_00337">
    <property type="entry name" value="Exonuc_7_S"/>
    <property type="match status" value="1"/>
</dbReference>
<evidence type="ECO:0000313" key="9">
    <source>
        <dbReference type="Proteomes" id="UP000189733"/>
    </source>
</evidence>
<comment type="subunit">
    <text evidence="6">Heterooligomer composed of large and small subunits.</text>
</comment>
<dbReference type="EC" id="3.1.11.6" evidence="6"/>
<dbReference type="GO" id="GO:0006308">
    <property type="term" value="P:DNA catabolic process"/>
    <property type="evidence" value="ECO:0007669"/>
    <property type="project" value="UniProtKB-UniRule"/>
</dbReference>
<keyword evidence="3 6" id="KW-0540">Nuclease</keyword>
<reference evidence="8 9" key="1">
    <citation type="submission" date="2017-02" db="EMBL/GenBank/DDBJ databases">
        <authorList>
            <person name="Peterson S.W."/>
        </authorList>
    </citation>
    <scope>NUCLEOTIDE SEQUENCE [LARGE SCALE GENOMIC DNA]</scope>
    <source>
        <strain evidence="8 9">DSM 18034</strain>
    </source>
</reference>
<dbReference type="GO" id="GO:0005829">
    <property type="term" value="C:cytosol"/>
    <property type="evidence" value="ECO:0007669"/>
    <property type="project" value="TreeGrafter"/>
</dbReference>
<dbReference type="Pfam" id="PF02609">
    <property type="entry name" value="Exonuc_VII_S"/>
    <property type="match status" value="1"/>
</dbReference>
<dbReference type="STRING" id="1121442.SAMN02745702_02272"/>
<dbReference type="NCBIfam" id="TIGR01280">
    <property type="entry name" value="xseB"/>
    <property type="match status" value="1"/>
</dbReference>
<evidence type="ECO:0000256" key="3">
    <source>
        <dbReference type="ARBA" id="ARBA00022722"/>
    </source>
</evidence>